<dbReference type="FunFam" id="3.40.50.300:FF:000395">
    <property type="entry name" value="Replication factor C subunit 1"/>
    <property type="match status" value="1"/>
</dbReference>
<dbReference type="PANTHER" id="PTHR23389">
    <property type="entry name" value="CHROMOSOME TRANSMISSION FIDELITY FACTOR 18"/>
    <property type="match status" value="1"/>
</dbReference>
<dbReference type="Gene3D" id="1.10.8.60">
    <property type="match status" value="1"/>
</dbReference>
<dbReference type="Proteomes" id="UP000308197">
    <property type="component" value="Unassembled WGS sequence"/>
</dbReference>
<dbReference type="STRING" id="1314778.A0A5C3PLS8"/>
<comment type="similarity">
    <text evidence="1">Belongs to the activator 1 large subunit family.</text>
</comment>
<keyword evidence="2" id="KW-0235">DNA replication</keyword>
<protein>
    <submittedName>
        <fullName evidence="5">RFC1-domain-containing protein</fullName>
    </submittedName>
</protein>
<feature type="compositionally biased region" description="Low complexity" evidence="3">
    <location>
        <begin position="19"/>
        <end position="30"/>
    </location>
</feature>
<sequence length="643" mass="69543">MYDGSIIAPRSRGPGGGAATATSPTSTSSRHVGTSHETWPDRYAPQSLGDVCGHKAQIAKLQLWLGGWNSNLKSDFTRPGKDGMGTFRAVMISGPPGIGKTATARLCAAAAGFTPVEFNASDARSKRMVDIQVNTSNMALDRWTVRAASTSTVGVASADRTCVIMDEVDGMSSGDRGGAAALAERIRSTKVPIICIANDRGAQNLKPLISASYNMVFSRPDTFAVRSRVLSILYRERVTVPVHVVEQLIQGAQSDVRQVLNILQMWTVLKHGMGTEEGRSAVATLERRPVMNPFGATHQLLGSRTSGTSSMDMLEADIDLYFHDPAMVPLFVQENYLKTTPDRLHAVVGPRKVVEHLELMDKAARSLSDADIVDAKIHGSTQYWSLLPVHAVQSTVNPASLVRGNGLGYTGPTAVSFPQWLGHNTRQIKLSRQLAEVQAKMRPSTAVDGAEFRLWYVPGTLPHLVRSLVMDGARGIDSTIRFLEQYNLSREDWDAIVDVGVGDNASAIVLKKIPTSVKTSFTKRYNSRTHRVRSRKAAARSDLPGPPAHDKLYPDLEEIHSVSVELCMVAVGFHYAVQSDDDMLDDGDDRDANTPGSDAFILPPRIAAVAARGGGVRSGRGRADRGHTARGRVARGRAPRRGG</sequence>
<dbReference type="InterPro" id="IPR003959">
    <property type="entry name" value="ATPase_AAA_core"/>
</dbReference>
<dbReference type="GO" id="GO:0006271">
    <property type="term" value="P:DNA strand elongation involved in DNA replication"/>
    <property type="evidence" value="ECO:0007669"/>
    <property type="project" value="UniProtKB-ARBA"/>
</dbReference>
<dbReference type="GO" id="GO:0005524">
    <property type="term" value="F:ATP binding"/>
    <property type="evidence" value="ECO:0007669"/>
    <property type="project" value="InterPro"/>
</dbReference>
<dbReference type="Gene3D" id="3.40.50.300">
    <property type="entry name" value="P-loop containing nucleotide triphosphate hydrolases"/>
    <property type="match status" value="1"/>
</dbReference>
<evidence type="ECO:0000259" key="4">
    <source>
        <dbReference type="SMART" id="SM00382"/>
    </source>
</evidence>
<dbReference type="GO" id="GO:0003689">
    <property type="term" value="F:DNA clamp loader activity"/>
    <property type="evidence" value="ECO:0007669"/>
    <property type="project" value="InterPro"/>
</dbReference>
<evidence type="ECO:0000256" key="2">
    <source>
        <dbReference type="ARBA" id="ARBA00022705"/>
    </source>
</evidence>
<feature type="region of interest" description="Disordered" evidence="3">
    <location>
        <begin position="611"/>
        <end position="643"/>
    </location>
</feature>
<name>A0A5C3PLS8_9APHY</name>
<evidence type="ECO:0000256" key="3">
    <source>
        <dbReference type="SAM" id="MobiDB-lite"/>
    </source>
</evidence>
<dbReference type="AlphaFoldDB" id="A0A5C3PLS8"/>
<dbReference type="SUPFAM" id="SSF48019">
    <property type="entry name" value="post-AAA+ oligomerization domain-like"/>
    <property type="match status" value="1"/>
</dbReference>
<dbReference type="EMBL" id="ML211057">
    <property type="protein sequence ID" value="TFK90047.1"/>
    <property type="molecule type" value="Genomic_DNA"/>
</dbReference>
<dbReference type="InParanoid" id="A0A5C3PLS8"/>
<dbReference type="GO" id="GO:0006281">
    <property type="term" value="P:DNA repair"/>
    <property type="evidence" value="ECO:0007669"/>
    <property type="project" value="InterPro"/>
</dbReference>
<dbReference type="InterPro" id="IPR013725">
    <property type="entry name" value="DNA_replication_fac_RFC1_C"/>
</dbReference>
<evidence type="ECO:0000256" key="1">
    <source>
        <dbReference type="ARBA" id="ARBA00006116"/>
    </source>
</evidence>
<dbReference type="GO" id="GO:0005634">
    <property type="term" value="C:nucleus"/>
    <property type="evidence" value="ECO:0007669"/>
    <property type="project" value="TreeGrafter"/>
</dbReference>
<dbReference type="InterPro" id="IPR008921">
    <property type="entry name" value="DNA_pol3_clamp-load_cplx_C"/>
</dbReference>
<dbReference type="Gene3D" id="1.20.272.10">
    <property type="match status" value="1"/>
</dbReference>
<evidence type="ECO:0000313" key="5">
    <source>
        <dbReference type="EMBL" id="TFK90047.1"/>
    </source>
</evidence>
<dbReference type="Pfam" id="PF00004">
    <property type="entry name" value="AAA"/>
    <property type="match status" value="1"/>
</dbReference>
<dbReference type="Pfam" id="PF08519">
    <property type="entry name" value="RFC1"/>
    <property type="match status" value="1"/>
</dbReference>
<dbReference type="PIRSF" id="PIRSF036578">
    <property type="entry name" value="RFC1"/>
    <property type="match status" value="1"/>
</dbReference>
<dbReference type="GO" id="GO:0005663">
    <property type="term" value="C:DNA replication factor C complex"/>
    <property type="evidence" value="ECO:0007669"/>
    <property type="project" value="InterPro"/>
</dbReference>
<feature type="compositionally biased region" description="Basic residues" evidence="3">
    <location>
        <begin position="628"/>
        <end position="643"/>
    </location>
</feature>
<dbReference type="InterPro" id="IPR027417">
    <property type="entry name" value="P-loop_NTPase"/>
</dbReference>
<proteinExistence type="inferred from homology"/>
<dbReference type="InterPro" id="IPR003593">
    <property type="entry name" value="AAA+_ATPase"/>
</dbReference>
<dbReference type="SUPFAM" id="SSF52540">
    <property type="entry name" value="P-loop containing nucleoside triphosphate hydrolases"/>
    <property type="match status" value="1"/>
</dbReference>
<gene>
    <name evidence="5" type="ORF">K466DRAFT_485510</name>
</gene>
<dbReference type="GO" id="GO:0016887">
    <property type="term" value="F:ATP hydrolysis activity"/>
    <property type="evidence" value="ECO:0007669"/>
    <property type="project" value="InterPro"/>
</dbReference>
<organism evidence="5 6">
    <name type="scientific">Polyporus arcularius HHB13444</name>
    <dbReference type="NCBI Taxonomy" id="1314778"/>
    <lineage>
        <taxon>Eukaryota</taxon>
        <taxon>Fungi</taxon>
        <taxon>Dikarya</taxon>
        <taxon>Basidiomycota</taxon>
        <taxon>Agaricomycotina</taxon>
        <taxon>Agaricomycetes</taxon>
        <taxon>Polyporales</taxon>
        <taxon>Polyporaceae</taxon>
        <taxon>Polyporus</taxon>
    </lineage>
</organism>
<evidence type="ECO:0000313" key="6">
    <source>
        <dbReference type="Proteomes" id="UP000308197"/>
    </source>
</evidence>
<keyword evidence="6" id="KW-1185">Reference proteome</keyword>
<feature type="region of interest" description="Disordered" evidence="3">
    <location>
        <begin position="1"/>
        <end position="40"/>
    </location>
</feature>
<dbReference type="GO" id="GO:0003677">
    <property type="term" value="F:DNA binding"/>
    <property type="evidence" value="ECO:0007669"/>
    <property type="project" value="InterPro"/>
</dbReference>
<dbReference type="InterPro" id="IPR012178">
    <property type="entry name" value="RFC1"/>
</dbReference>
<feature type="domain" description="AAA+ ATPase" evidence="4">
    <location>
        <begin position="86"/>
        <end position="221"/>
    </location>
</feature>
<dbReference type="Pfam" id="PF25361">
    <property type="entry name" value="AAA_lid_RFC1"/>
    <property type="match status" value="1"/>
</dbReference>
<dbReference type="SMART" id="SM00382">
    <property type="entry name" value="AAA"/>
    <property type="match status" value="1"/>
</dbReference>
<dbReference type="PANTHER" id="PTHR23389:SF6">
    <property type="entry name" value="REPLICATION FACTOR C SUBUNIT 1"/>
    <property type="match status" value="1"/>
</dbReference>
<accession>A0A5C3PLS8</accession>
<reference evidence="5 6" key="1">
    <citation type="journal article" date="2019" name="Nat. Ecol. Evol.">
        <title>Megaphylogeny resolves global patterns of mushroom evolution.</title>
        <authorList>
            <person name="Varga T."/>
            <person name="Krizsan K."/>
            <person name="Foldi C."/>
            <person name="Dima B."/>
            <person name="Sanchez-Garcia M."/>
            <person name="Sanchez-Ramirez S."/>
            <person name="Szollosi G.J."/>
            <person name="Szarkandi J.G."/>
            <person name="Papp V."/>
            <person name="Albert L."/>
            <person name="Andreopoulos W."/>
            <person name="Angelini C."/>
            <person name="Antonin V."/>
            <person name="Barry K.W."/>
            <person name="Bougher N.L."/>
            <person name="Buchanan P."/>
            <person name="Buyck B."/>
            <person name="Bense V."/>
            <person name="Catcheside P."/>
            <person name="Chovatia M."/>
            <person name="Cooper J."/>
            <person name="Damon W."/>
            <person name="Desjardin D."/>
            <person name="Finy P."/>
            <person name="Geml J."/>
            <person name="Haridas S."/>
            <person name="Hughes K."/>
            <person name="Justo A."/>
            <person name="Karasinski D."/>
            <person name="Kautmanova I."/>
            <person name="Kiss B."/>
            <person name="Kocsube S."/>
            <person name="Kotiranta H."/>
            <person name="LaButti K.M."/>
            <person name="Lechner B.E."/>
            <person name="Liimatainen K."/>
            <person name="Lipzen A."/>
            <person name="Lukacs Z."/>
            <person name="Mihaltcheva S."/>
            <person name="Morgado L.N."/>
            <person name="Niskanen T."/>
            <person name="Noordeloos M.E."/>
            <person name="Ohm R.A."/>
            <person name="Ortiz-Santana B."/>
            <person name="Ovrebo C."/>
            <person name="Racz N."/>
            <person name="Riley R."/>
            <person name="Savchenko A."/>
            <person name="Shiryaev A."/>
            <person name="Soop K."/>
            <person name="Spirin V."/>
            <person name="Szebenyi C."/>
            <person name="Tomsovsky M."/>
            <person name="Tulloss R.E."/>
            <person name="Uehling J."/>
            <person name="Grigoriev I.V."/>
            <person name="Vagvolgyi C."/>
            <person name="Papp T."/>
            <person name="Martin F.M."/>
            <person name="Miettinen O."/>
            <person name="Hibbett D.S."/>
            <person name="Nagy L.G."/>
        </authorList>
    </citation>
    <scope>NUCLEOTIDE SEQUENCE [LARGE SCALE GENOMIC DNA]</scope>
    <source>
        <strain evidence="5 6">HHB13444</strain>
    </source>
</reference>